<proteinExistence type="predicted"/>
<gene>
    <name evidence="1" type="ORF">A2625_06475</name>
</gene>
<evidence type="ECO:0000313" key="1">
    <source>
        <dbReference type="EMBL" id="OGB89741.1"/>
    </source>
</evidence>
<dbReference type="EMBL" id="METM01000021">
    <property type="protein sequence ID" value="OGB89741.1"/>
    <property type="molecule type" value="Genomic_DNA"/>
</dbReference>
<comment type="caution">
    <text evidence="1">The sequence shown here is derived from an EMBL/GenBank/DDBJ whole genome shotgun (WGS) entry which is preliminary data.</text>
</comment>
<dbReference type="Proteomes" id="UP000178724">
    <property type="component" value="Unassembled WGS sequence"/>
</dbReference>
<evidence type="ECO:0000313" key="2">
    <source>
        <dbReference type="Proteomes" id="UP000178724"/>
    </source>
</evidence>
<organism evidence="1 2">
    <name type="scientific">candidate division WOR-1 bacterium RIFCSPHIGHO2_01_FULL_53_15</name>
    <dbReference type="NCBI Taxonomy" id="1802564"/>
    <lineage>
        <taxon>Bacteria</taxon>
        <taxon>Bacillati</taxon>
        <taxon>Saganbacteria</taxon>
    </lineage>
</organism>
<dbReference type="AlphaFoldDB" id="A0A1F4Q1D7"/>
<sequence length="215" mass="23046">MEKMIVISLLVGLLIGSTAVLPVMALTQEESNIVFSLAQRKSYRLGLRGGIISPTDTINVDKNSTFDLGLEFDAKLNENLDTGPRFGLISKKLQNTGGTVNANYTAIKFGFGGRIYTMYWGEYGSTHGFFNLYLALEGDYYTVSKTSDITSLATNPSSFAGVGGYGGVGIELAFGPNTGGFVEAGYNKTSIRSSSNEEFPLDGYVVAAGTRLAFF</sequence>
<protein>
    <submittedName>
        <fullName evidence="1">Uncharacterized protein</fullName>
    </submittedName>
</protein>
<accession>A0A1F4Q1D7</accession>
<reference evidence="1 2" key="1">
    <citation type="journal article" date="2016" name="Nat. Commun.">
        <title>Thousands of microbial genomes shed light on interconnected biogeochemical processes in an aquifer system.</title>
        <authorList>
            <person name="Anantharaman K."/>
            <person name="Brown C.T."/>
            <person name="Hug L.A."/>
            <person name="Sharon I."/>
            <person name="Castelle C.J."/>
            <person name="Probst A.J."/>
            <person name="Thomas B.C."/>
            <person name="Singh A."/>
            <person name="Wilkins M.J."/>
            <person name="Karaoz U."/>
            <person name="Brodie E.L."/>
            <person name="Williams K.H."/>
            <person name="Hubbard S.S."/>
            <person name="Banfield J.F."/>
        </authorList>
    </citation>
    <scope>NUCLEOTIDE SEQUENCE [LARGE SCALE GENOMIC DNA]</scope>
</reference>
<name>A0A1F4Q1D7_UNCSA</name>